<organism evidence="1 2">
    <name type="scientific">Beauveria bassiana</name>
    <name type="common">White muscardine disease fungus</name>
    <name type="synonym">Tritirachium shiotae</name>
    <dbReference type="NCBI Taxonomy" id="176275"/>
    <lineage>
        <taxon>Eukaryota</taxon>
        <taxon>Fungi</taxon>
        <taxon>Dikarya</taxon>
        <taxon>Ascomycota</taxon>
        <taxon>Pezizomycotina</taxon>
        <taxon>Sordariomycetes</taxon>
        <taxon>Hypocreomycetidae</taxon>
        <taxon>Hypocreales</taxon>
        <taxon>Cordycipitaceae</taxon>
        <taxon>Beauveria</taxon>
    </lineage>
</organism>
<comment type="caution">
    <text evidence="1">The sequence shown here is derived from an EMBL/GenBank/DDBJ whole genome shotgun (WGS) entry which is preliminary data.</text>
</comment>
<name>A0A2N6NDG3_BEABA</name>
<dbReference type="EMBL" id="MRVG01000010">
    <property type="protein sequence ID" value="PMB65298.1"/>
    <property type="molecule type" value="Genomic_DNA"/>
</dbReference>
<reference evidence="1 2" key="1">
    <citation type="journal article" date="2016" name="Appl. Microbiol. Biotechnol.">
        <title>Characterization of T-DNA insertion mutants with decreased virulence in the entomopathogenic fungus Beauveria bassiana JEF-007.</title>
        <authorList>
            <person name="Kim S."/>
            <person name="Lee S.J."/>
            <person name="Nai Y.S."/>
            <person name="Yu J.S."/>
            <person name="Lee M.R."/>
            <person name="Yang Y.T."/>
            <person name="Kim J.S."/>
        </authorList>
    </citation>
    <scope>NUCLEOTIDE SEQUENCE [LARGE SCALE GENOMIC DNA]</scope>
    <source>
        <strain evidence="1 2">JEF-007</strain>
    </source>
</reference>
<proteinExistence type="predicted"/>
<sequence>MGVRPSFEGRGPVVENCRATVAAAVDCHAGTRKPGSEVTGENATRIAGPSAAFFAGVNIAVIELSAVANSVLPLLWSCKGSAVTSSASTFLAAYSSRHV</sequence>
<accession>A0A2N6NDG3</accession>
<dbReference type="Proteomes" id="UP000235728">
    <property type="component" value="Unassembled WGS sequence"/>
</dbReference>
<evidence type="ECO:0000313" key="1">
    <source>
        <dbReference type="EMBL" id="PMB65298.1"/>
    </source>
</evidence>
<dbReference type="AlphaFoldDB" id="A0A2N6NDG3"/>
<protein>
    <submittedName>
        <fullName evidence="1">Uncharacterized protein</fullName>
    </submittedName>
</protein>
<gene>
    <name evidence="1" type="ORF">BM221_008654</name>
</gene>
<evidence type="ECO:0000313" key="2">
    <source>
        <dbReference type="Proteomes" id="UP000235728"/>
    </source>
</evidence>